<keyword evidence="6" id="KW-0676">Redox-active center</keyword>
<sequence>MSDESRVVCVHCGAINRMPEARNAQEAKCGRCGQLLFDGVPADVDAGMVDRQMTKGTLPVVVDVWAPWCGPCRAMAPEYEKAAKVGEPGMRFLKLNSDENQEMAARFGIRGIPTMLLLRDGKEVARVSGAMSSSQILGWLGQNR</sequence>
<keyword evidence="10" id="KW-1185">Reference proteome</keyword>
<dbReference type="CDD" id="cd02947">
    <property type="entry name" value="TRX_family"/>
    <property type="match status" value="1"/>
</dbReference>
<evidence type="ECO:0000256" key="6">
    <source>
        <dbReference type="ARBA" id="ARBA00023284"/>
    </source>
</evidence>
<dbReference type="EMBL" id="JALAZD010000001">
    <property type="protein sequence ID" value="MCI0125813.1"/>
    <property type="molecule type" value="Genomic_DNA"/>
</dbReference>
<evidence type="ECO:0000259" key="8">
    <source>
        <dbReference type="PROSITE" id="PS51352"/>
    </source>
</evidence>
<dbReference type="PROSITE" id="PS00194">
    <property type="entry name" value="THIOREDOXIN_1"/>
    <property type="match status" value="1"/>
</dbReference>
<evidence type="ECO:0000313" key="9">
    <source>
        <dbReference type="EMBL" id="MCI0125813.1"/>
    </source>
</evidence>
<evidence type="ECO:0000256" key="5">
    <source>
        <dbReference type="ARBA" id="ARBA00023157"/>
    </source>
</evidence>
<dbReference type="AlphaFoldDB" id="A0AA41QJT6"/>
<protein>
    <recommendedName>
        <fullName evidence="7">Thioredoxin</fullName>
    </recommendedName>
</protein>
<accession>A0AA41QJT6</accession>
<evidence type="ECO:0000256" key="7">
    <source>
        <dbReference type="NCBIfam" id="TIGR01068"/>
    </source>
</evidence>
<keyword evidence="2" id="KW-0813">Transport</keyword>
<evidence type="ECO:0000256" key="2">
    <source>
        <dbReference type="ARBA" id="ARBA00022448"/>
    </source>
</evidence>
<dbReference type="NCBIfam" id="TIGR01068">
    <property type="entry name" value="thioredoxin"/>
    <property type="match status" value="1"/>
</dbReference>
<dbReference type="Pfam" id="PF21352">
    <property type="entry name" value="Zn_ribbon_Thio2"/>
    <property type="match status" value="1"/>
</dbReference>
<proteinExistence type="inferred from homology"/>
<dbReference type="PANTHER" id="PTHR45663">
    <property type="entry name" value="GEO12009P1"/>
    <property type="match status" value="1"/>
</dbReference>
<keyword evidence="4" id="KW-0249">Electron transport</keyword>
<dbReference type="InterPro" id="IPR017937">
    <property type="entry name" value="Thioredoxin_CS"/>
</dbReference>
<dbReference type="GO" id="GO:0015035">
    <property type="term" value="F:protein-disulfide reductase activity"/>
    <property type="evidence" value="ECO:0007669"/>
    <property type="project" value="UniProtKB-UniRule"/>
</dbReference>
<evidence type="ECO:0000256" key="1">
    <source>
        <dbReference type="ARBA" id="ARBA00008987"/>
    </source>
</evidence>
<keyword evidence="5" id="KW-1015">Disulfide bond</keyword>
<dbReference type="GO" id="GO:0005829">
    <property type="term" value="C:cytosol"/>
    <property type="evidence" value="ECO:0007669"/>
    <property type="project" value="TreeGrafter"/>
</dbReference>
<dbReference type="SUPFAM" id="SSF52833">
    <property type="entry name" value="Thioredoxin-like"/>
    <property type="match status" value="1"/>
</dbReference>
<dbReference type="NCBIfam" id="NF008229">
    <property type="entry name" value="PRK10996.1"/>
    <property type="match status" value="1"/>
</dbReference>
<keyword evidence="3" id="KW-0479">Metal-binding</keyword>
<organism evidence="9 10">
    <name type="scientific">Paradevosia shaoguanensis</name>
    <dbReference type="NCBI Taxonomy" id="1335043"/>
    <lineage>
        <taxon>Bacteria</taxon>
        <taxon>Pseudomonadati</taxon>
        <taxon>Pseudomonadota</taxon>
        <taxon>Alphaproteobacteria</taxon>
        <taxon>Hyphomicrobiales</taxon>
        <taxon>Devosiaceae</taxon>
        <taxon>Paradevosia</taxon>
    </lineage>
</organism>
<dbReference type="InterPro" id="IPR036249">
    <property type="entry name" value="Thioredoxin-like_sf"/>
</dbReference>
<name>A0AA41QJT6_9HYPH</name>
<dbReference type="GO" id="GO:0045454">
    <property type="term" value="P:cell redox homeostasis"/>
    <property type="evidence" value="ECO:0007669"/>
    <property type="project" value="TreeGrafter"/>
</dbReference>
<reference evidence="9" key="1">
    <citation type="submission" date="2022-03" db="EMBL/GenBank/DDBJ databases">
        <title>The complete genome sequence of a Methyloterrigena soli.</title>
        <authorList>
            <person name="Zi Z."/>
        </authorList>
    </citation>
    <scope>NUCLEOTIDE SEQUENCE</scope>
    <source>
        <strain evidence="9">M48</strain>
    </source>
</reference>
<evidence type="ECO:0000256" key="4">
    <source>
        <dbReference type="ARBA" id="ARBA00022982"/>
    </source>
</evidence>
<dbReference type="Gene3D" id="2.30.30.380">
    <property type="entry name" value="Zn-finger domain of Sec23/24"/>
    <property type="match status" value="1"/>
</dbReference>
<feature type="domain" description="Thioredoxin" evidence="8">
    <location>
        <begin position="30"/>
        <end position="144"/>
    </location>
</feature>
<dbReference type="InterPro" id="IPR005746">
    <property type="entry name" value="Thioredoxin"/>
</dbReference>
<evidence type="ECO:0000256" key="3">
    <source>
        <dbReference type="ARBA" id="ARBA00022723"/>
    </source>
</evidence>
<dbReference type="Pfam" id="PF00085">
    <property type="entry name" value="Thioredoxin"/>
    <property type="match status" value="1"/>
</dbReference>
<dbReference type="InterPro" id="IPR013766">
    <property type="entry name" value="Thioredoxin_domain"/>
</dbReference>
<dbReference type="PANTHER" id="PTHR45663:SF11">
    <property type="entry name" value="GEO12009P1"/>
    <property type="match status" value="1"/>
</dbReference>
<comment type="caution">
    <text evidence="9">The sequence shown here is derived from an EMBL/GenBank/DDBJ whole genome shotgun (WGS) entry which is preliminary data.</text>
</comment>
<comment type="similarity">
    <text evidence="1">Belongs to the thioredoxin family.</text>
</comment>
<dbReference type="RefSeq" id="WP_182398199.1">
    <property type="nucleotide sequence ID" value="NZ_CP068983.1"/>
</dbReference>
<dbReference type="PRINTS" id="PR00421">
    <property type="entry name" value="THIOREDOXIN"/>
</dbReference>
<dbReference type="GO" id="GO:0046872">
    <property type="term" value="F:metal ion binding"/>
    <property type="evidence" value="ECO:0007669"/>
    <property type="project" value="UniProtKB-KW"/>
</dbReference>
<gene>
    <name evidence="9" type="primary">trxC</name>
    <name evidence="9" type="ORF">ML536_03120</name>
</gene>
<dbReference type="PROSITE" id="PS51352">
    <property type="entry name" value="THIOREDOXIN_2"/>
    <property type="match status" value="1"/>
</dbReference>
<dbReference type="Gene3D" id="3.40.30.10">
    <property type="entry name" value="Glutaredoxin"/>
    <property type="match status" value="1"/>
</dbReference>
<dbReference type="Proteomes" id="UP001156140">
    <property type="component" value="Unassembled WGS sequence"/>
</dbReference>
<dbReference type="InterPro" id="IPR049299">
    <property type="entry name" value="Thio2_N"/>
</dbReference>
<evidence type="ECO:0000313" key="10">
    <source>
        <dbReference type="Proteomes" id="UP001156140"/>
    </source>
</evidence>